<feature type="region of interest" description="Disordered" evidence="6">
    <location>
        <begin position="86"/>
        <end position="175"/>
    </location>
</feature>
<dbReference type="Gene3D" id="3.40.395.10">
    <property type="entry name" value="Adenoviral Proteinase, Chain A"/>
    <property type="match status" value="1"/>
</dbReference>
<evidence type="ECO:0000256" key="5">
    <source>
        <dbReference type="ARBA" id="ARBA00022801"/>
    </source>
</evidence>
<keyword evidence="5" id="KW-0378">Hydrolase</keyword>
<feature type="region of interest" description="Disordered" evidence="6">
    <location>
        <begin position="614"/>
        <end position="650"/>
    </location>
</feature>
<feature type="compositionally biased region" description="Acidic residues" evidence="6">
    <location>
        <begin position="137"/>
        <end position="146"/>
    </location>
</feature>
<dbReference type="Pfam" id="PF02902">
    <property type="entry name" value="Peptidase_C48"/>
    <property type="match status" value="2"/>
</dbReference>
<keyword evidence="2" id="KW-0597">Phosphoprotein</keyword>
<dbReference type="EMBL" id="JAACJL010000030">
    <property type="protein sequence ID" value="KAF4617751.1"/>
    <property type="molecule type" value="Genomic_DNA"/>
</dbReference>
<dbReference type="Gene3D" id="1.10.418.20">
    <property type="match status" value="1"/>
</dbReference>
<feature type="compositionally biased region" description="Basic and acidic residues" evidence="6">
    <location>
        <begin position="93"/>
        <end position="105"/>
    </location>
</feature>
<reference evidence="8 9" key="1">
    <citation type="submission" date="2019-12" db="EMBL/GenBank/DDBJ databases">
        <authorList>
            <person name="Floudas D."/>
            <person name="Bentzer J."/>
            <person name="Ahren D."/>
            <person name="Johansson T."/>
            <person name="Persson P."/>
            <person name="Tunlid A."/>
        </authorList>
    </citation>
    <scope>NUCLEOTIDE SEQUENCE [LARGE SCALE GENOMIC DNA]</scope>
    <source>
        <strain evidence="8 9">CBS 102.39</strain>
    </source>
</reference>
<protein>
    <recommendedName>
        <fullName evidence="7">Ubiquitin-like protease family profile domain-containing protein</fullName>
    </recommendedName>
</protein>
<evidence type="ECO:0000256" key="4">
    <source>
        <dbReference type="ARBA" id="ARBA00022786"/>
    </source>
</evidence>
<evidence type="ECO:0000256" key="2">
    <source>
        <dbReference type="ARBA" id="ARBA00022553"/>
    </source>
</evidence>
<feature type="region of interest" description="Disordered" evidence="6">
    <location>
        <begin position="665"/>
        <end position="790"/>
    </location>
</feature>
<dbReference type="GO" id="GO:0005737">
    <property type="term" value="C:cytoplasm"/>
    <property type="evidence" value="ECO:0007669"/>
    <property type="project" value="TreeGrafter"/>
</dbReference>
<dbReference type="InterPro" id="IPR003653">
    <property type="entry name" value="Peptidase_C48_C"/>
</dbReference>
<dbReference type="Proteomes" id="UP000521872">
    <property type="component" value="Unassembled WGS sequence"/>
</dbReference>
<dbReference type="PROSITE" id="PS50600">
    <property type="entry name" value="ULP_PROTEASE"/>
    <property type="match status" value="1"/>
</dbReference>
<dbReference type="GO" id="GO:0070139">
    <property type="term" value="F:SUMO-specific endopeptidase activity"/>
    <property type="evidence" value="ECO:0007669"/>
    <property type="project" value="TreeGrafter"/>
</dbReference>
<sequence length="961" mass="106957">MTSRSDRELISSLNFLTGSRHAPGSIEDRPASQGFKKPATIIATPTNKPLRGSGHNPFGANPNQNRRQGANEIVGNPTAHKTYLTGAAAASRNGERPAKRQRLSEPEPYSRGLASSSTSGRRKSGLPPLAPEHDIINVEDDDEIEDVGPLSPSSNTLARRPNPNPRPQFSKFFDNNKSQLNATTSKITNIAPDGPSTNWLKKNYEEEDAILSYSDPPLQPLDVGYVRQEAKKVDFIALSRQKGANRMKKKEMKINKIPLTDDPVILPNDPMTTPTNFSSNKKENRLPVKEAYVDEQHYPGPPNQELHLVWTDQNIIRFRVNQIEKLSLTTTKNYCKGVEHNVEKPVLYIKPLLAGLDSPTLAVKFDTQNSEWDEKKYKLMLKMLKDSLGPKSLSAHNGEILWESIRRSRKNDTGASNVLAKNEITRQQVPRAGDKRKSKDCTPSKSPPAEAIEPPGLSGAQPKRRAGQPPADNLRRSSRNLIPEKVPQIDSDEVILVYPQNAQGAVNVTNGDLARLQPGEFLNDTLIEFGLKLWLKELEESHPDLAKQIHIFSSFFYKKLNSKKDMVQAFASVRKWTSKFDVFQKKYIIVPINEHLHWYLAIICEPEHILLPPADPAPKKQTRSSVKPPVADAEEADPNTFGEQEDTNITPSEAEVEQNLNMDFESSCNIGDHNKDPAVPLNEGAENMSNVSDLSYLTDESAPPKTSSRPHSVSPIPVTPERNEPSSIPPSSRVSEDMVVDDSTEELDSKPAGSTPAIPPKRFYGSAKNKGKERAIPDSNTATPTSRGGDVEVYETPKTYIFILDSLGTRHPQACKKLAKYLEMEAADKKGIEKFNSALGKSAFVPVQPNFCDCGVYLLHFARIFMNEPLKYCQSILSQKSKPPPNKEKQEVWQDHQVAEMREEIANRIRALSKTWKEGRVIKKDAEPSNQVVISDSDDDIDILDSTSPKKNQGPANRPRG</sequence>
<proteinExistence type="inferred from homology"/>
<keyword evidence="3" id="KW-0645">Protease</keyword>
<gene>
    <name evidence="8" type="ORF">D9613_006040</name>
</gene>
<evidence type="ECO:0000313" key="8">
    <source>
        <dbReference type="EMBL" id="KAF4617751.1"/>
    </source>
</evidence>
<accession>A0A8H4QVV8</accession>
<evidence type="ECO:0000256" key="3">
    <source>
        <dbReference type="ARBA" id="ARBA00022670"/>
    </source>
</evidence>
<feature type="region of interest" description="Disordered" evidence="6">
    <location>
        <begin position="14"/>
        <end position="71"/>
    </location>
</feature>
<dbReference type="GO" id="GO:0016926">
    <property type="term" value="P:protein desumoylation"/>
    <property type="evidence" value="ECO:0007669"/>
    <property type="project" value="TreeGrafter"/>
</dbReference>
<feature type="region of interest" description="Disordered" evidence="6">
    <location>
        <begin position="927"/>
        <end position="961"/>
    </location>
</feature>
<keyword evidence="4" id="KW-0833">Ubl conjugation pathway</keyword>
<feature type="compositionally biased region" description="Basic and acidic residues" evidence="6">
    <location>
        <begin position="432"/>
        <end position="442"/>
    </location>
</feature>
<dbReference type="InterPro" id="IPR051947">
    <property type="entry name" value="Sentrin-specific_protease"/>
</dbReference>
<comment type="caution">
    <text evidence="8">The sequence shown here is derived from an EMBL/GenBank/DDBJ whole genome shotgun (WGS) entry which is preliminary data.</text>
</comment>
<dbReference type="GO" id="GO:0006508">
    <property type="term" value="P:proteolysis"/>
    <property type="evidence" value="ECO:0007669"/>
    <property type="project" value="UniProtKB-KW"/>
</dbReference>
<comment type="similarity">
    <text evidence="1">Belongs to the peptidase C48 family.</text>
</comment>
<name>A0A8H4QVV8_9AGAR</name>
<dbReference type="AlphaFoldDB" id="A0A8H4QVV8"/>
<evidence type="ECO:0000313" key="9">
    <source>
        <dbReference type="Proteomes" id="UP000521872"/>
    </source>
</evidence>
<organism evidence="8 9">
    <name type="scientific">Agrocybe pediades</name>
    <dbReference type="NCBI Taxonomy" id="84607"/>
    <lineage>
        <taxon>Eukaryota</taxon>
        <taxon>Fungi</taxon>
        <taxon>Dikarya</taxon>
        <taxon>Basidiomycota</taxon>
        <taxon>Agaricomycotina</taxon>
        <taxon>Agaricomycetes</taxon>
        <taxon>Agaricomycetidae</taxon>
        <taxon>Agaricales</taxon>
        <taxon>Agaricineae</taxon>
        <taxon>Strophariaceae</taxon>
        <taxon>Agrocybe</taxon>
    </lineage>
</organism>
<feature type="region of interest" description="Disordered" evidence="6">
    <location>
        <begin position="412"/>
        <end position="481"/>
    </location>
</feature>
<dbReference type="PANTHER" id="PTHR46896">
    <property type="entry name" value="SENTRIN-SPECIFIC PROTEASE"/>
    <property type="match status" value="1"/>
</dbReference>
<dbReference type="GO" id="GO:0005634">
    <property type="term" value="C:nucleus"/>
    <property type="evidence" value="ECO:0007669"/>
    <property type="project" value="TreeGrafter"/>
</dbReference>
<keyword evidence="9" id="KW-1185">Reference proteome</keyword>
<evidence type="ECO:0000259" key="7">
    <source>
        <dbReference type="PROSITE" id="PS50600"/>
    </source>
</evidence>
<evidence type="ECO:0000256" key="1">
    <source>
        <dbReference type="ARBA" id="ARBA00005234"/>
    </source>
</evidence>
<feature type="domain" description="Ubiquitin-like protease family profile" evidence="7">
    <location>
        <begin position="506"/>
        <end position="865"/>
    </location>
</feature>
<dbReference type="SUPFAM" id="SSF54001">
    <property type="entry name" value="Cysteine proteinases"/>
    <property type="match status" value="1"/>
</dbReference>
<evidence type="ECO:0000256" key="6">
    <source>
        <dbReference type="SAM" id="MobiDB-lite"/>
    </source>
</evidence>
<dbReference type="InterPro" id="IPR038765">
    <property type="entry name" value="Papain-like_cys_pep_sf"/>
</dbReference>
<dbReference type="PANTHER" id="PTHR46896:SF3">
    <property type="entry name" value="FI06413P-RELATED"/>
    <property type="match status" value="1"/>
</dbReference>